<reference evidence="10" key="2">
    <citation type="submission" date="2020-01" db="EMBL/GenBank/DDBJ databases">
        <authorList>
            <person name="Hornung B."/>
        </authorList>
    </citation>
    <scope>NUCLEOTIDE SEQUENCE</scope>
    <source>
        <strain evidence="10">PacBioINE</strain>
    </source>
</reference>
<organism evidence="10">
    <name type="scientific">Acididesulfobacillus acetoxydans</name>
    <dbReference type="NCBI Taxonomy" id="1561005"/>
    <lineage>
        <taxon>Bacteria</taxon>
        <taxon>Bacillati</taxon>
        <taxon>Bacillota</taxon>
        <taxon>Clostridia</taxon>
        <taxon>Eubacteriales</taxon>
        <taxon>Peptococcaceae</taxon>
        <taxon>Acididesulfobacillus</taxon>
    </lineage>
</organism>
<evidence type="ECO:0000256" key="1">
    <source>
        <dbReference type="ARBA" id="ARBA00004733"/>
    </source>
</evidence>
<dbReference type="SUPFAM" id="SSF51366">
    <property type="entry name" value="Ribulose-phoshate binding barrel"/>
    <property type="match status" value="1"/>
</dbReference>
<comment type="function">
    <text evidence="8">The alpha subunit is responsible for the aldol cleavage of indoleglycerol phosphate to indole and glyceraldehyde 3-phosphate.</text>
</comment>
<evidence type="ECO:0000256" key="2">
    <source>
        <dbReference type="ARBA" id="ARBA00011270"/>
    </source>
</evidence>
<comment type="catalytic activity">
    <reaction evidence="7 8">
        <text>(1S,2R)-1-C-(indol-3-yl)glycerol 3-phosphate + L-serine = D-glyceraldehyde 3-phosphate + L-tryptophan + H2O</text>
        <dbReference type="Rhea" id="RHEA:10532"/>
        <dbReference type="ChEBI" id="CHEBI:15377"/>
        <dbReference type="ChEBI" id="CHEBI:33384"/>
        <dbReference type="ChEBI" id="CHEBI:57912"/>
        <dbReference type="ChEBI" id="CHEBI:58866"/>
        <dbReference type="ChEBI" id="CHEBI:59776"/>
        <dbReference type="EC" id="4.2.1.20"/>
    </reaction>
</comment>
<keyword evidence="3 8" id="KW-0028">Amino-acid biosynthesis</keyword>
<evidence type="ECO:0000256" key="9">
    <source>
        <dbReference type="RuleBase" id="RU003662"/>
    </source>
</evidence>
<keyword evidence="5 8" id="KW-0057">Aromatic amino acid biosynthesis</keyword>
<dbReference type="EC" id="4.2.1.20" evidence="8"/>
<gene>
    <name evidence="8" type="primary">trpA</name>
    <name evidence="11" type="ORF">DEACI_2590</name>
    <name evidence="10" type="ORF">DEACI_2714</name>
</gene>
<dbReference type="InterPro" id="IPR002028">
    <property type="entry name" value="Trp_synthase_suA"/>
</dbReference>
<reference evidence="11" key="1">
    <citation type="submission" date="2014-11" db="EMBL/GenBank/DDBJ databases">
        <authorList>
            <person name="Hornung B.V."/>
        </authorList>
    </citation>
    <scope>NUCLEOTIDE SEQUENCE</scope>
    <source>
        <strain evidence="11">INE</strain>
    </source>
</reference>
<evidence type="ECO:0000256" key="3">
    <source>
        <dbReference type="ARBA" id="ARBA00022605"/>
    </source>
</evidence>
<name>A0A8S0WGP0_9FIRM</name>
<dbReference type="GO" id="GO:0004834">
    <property type="term" value="F:tryptophan synthase activity"/>
    <property type="evidence" value="ECO:0007669"/>
    <property type="project" value="UniProtKB-UniRule"/>
</dbReference>
<evidence type="ECO:0000256" key="8">
    <source>
        <dbReference type="HAMAP-Rule" id="MF_00131"/>
    </source>
</evidence>
<dbReference type="CDD" id="cd04724">
    <property type="entry name" value="Tryptophan_synthase_alpha"/>
    <property type="match status" value="1"/>
</dbReference>
<accession>A0A8S0WGP0</accession>
<dbReference type="Proteomes" id="UP001071230">
    <property type="component" value="Unassembled WGS sequence"/>
</dbReference>
<sequence>MSERLQEAFARPGRGLTRLIAYLMAGDPDYETSLRRLSGLADAGVDILELGVPFSDPMADGPVIQAAGGRALAAGMRLSRVLAMVRDFRRERETPLLLMSYLNPLLRYGWDDFVREAAEAGVDGLILPDLPWREGRVFRERAGQLVGRRLAFIPMAALTSEAEDIEALQEAEGGFVYVLAKNGITGGESGIAPEVLDFIARLGSDLRLPRCVGFGLRSREQVERLAPAVEGVIVGSALVERLSGLDQTGLQGSELGKAEEGVYAWLSGLWQENPQFLNS</sequence>
<dbReference type="PANTHER" id="PTHR43406:SF1">
    <property type="entry name" value="TRYPTOPHAN SYNTHASE ALPHA CHAIN, CHLOROPLASTIC"/>
    <property type="match status" value="1"/>
</dbReference>
<keyword evidence="4 8" id="KW-0822">Tryptophan biosynthesis</keyword>
<dbReference type="RefSeq" id="WP_240985481.1">
    <property type="nucleotide sequence ID" value="NZ_CDGJ01000078.1"/>
</dbReference>
<evidence type="ECO:0000256" key="5">
    <source>
        <dbReference type="ARBA" id="ARBA00023141"/>
    </source>
</evidence>
<comment type="pathway">
    <text evidence="1 8">Amino-acid biosynthesis; L-tryptophan biosynthesis; L-tryptophan from chorismate: step 5/5.</text>
</comment>
<dbReference type="AlphaFoldDB" id="A0A8S0WGP0"/>
<dbReference type="InterPro" id="IPR011060">
    <property type="entry name" value="RibuloseP-bd_barrel"/>
</dbReference>
<keyword evidence="6 8" id="KW-0456">Lyase</keyword>
<protein>
    <recommendedName>
        <fullName evidence="8">Tryptophan synthase alpha chain</fullName>
        <ecNumber evidence="8">4.2.1.20</ecNumber>
    </recommendedName>
</protein>
<dbReference type="EMBL" id="LR746496">
    <property type="protein sequence ID" value="CAA7602042.1"/>
    <property type="molecule type" value="Genomic_DNA"/>
</dbReference>
<evidence type="ECO:0000256" key="4">
    <source>
        <dbReference type="ARBA" id="ARBA00022822"/>
    </source>
</evidence>
<dbReference type="InterPro" id="IPR018204">
    <property type="entry name" value="Trp_synthase_alpha_AS"/>
</dbReference>
<dbReference type="InterPro" id="IPR013785">
    <property type="entry name" value="Aldolase_TIM"/>
</dbReference>
<dbReference type="EMBL" id="CDGJ01000078">
    <property type="protein sequence ID" value="CEJ08115.1"/>
    <property type="molecule type" value="Genomic_DNA"/>
</dbReference>
<evidence type="ECO:0000256" key="6">
    <source>
        <dbReference type="ARBA" id="ARBA00023239"/>
    </source>
</evidence>
<proteinExistence type="inferred from homology"/>
<evidence type="ECO:0000313" key="10">
    <source>
        <dbReference type="EMBL" id="CAA7602042.1"/>
    </source>
</evidence>
<evidence type="ECO:0000313" key="11">
    <source>
        <dbReference type="EMBL" id="CEJ08115.1"/>
    </source>
</evidence>
<dbReference type="Pfam" id="PF00290">
    <property type="entry name" value="Trp_syntA"/>
    <property type="match status" value="1"/>
</dbReference>
<dbReference type="Gene3D" id="3.20.20.70">
    <property type="entry name" value="Aldolase class I"/>
    <property type="match status" value="1"/>
</dbReference>
<comment type="subunit">
    <text evidence="2 8">Tetramer of two alpha and two beta chains.</text>
</comment>
<feature type="active site" description="Proton acceptor" evidence="8">
    <location>
        <position position="60"/>
    </location>
</feature>
<dbReference type="PROSITE" id="PS00167">
    <property type="entry name" value="TRP_SYNTHASE_ALPHA"/>
    <property type="match status" value="1"/>
</dbReference>
<feature type="active site" description="Proton acceptor" evidence="8">
    <location>
        <position position="49"/>
    </location>
</feature>
<dbReference type="HAMAP" id="MF_00131">
    <property type="entry name" value="Trp_synth_alpha"/>
    <property type="match status" value="1"/>
</dbReference>
<dbReference type="NCBIfam" id="TIGR00262">
    <property type="entry name" value="trpA"/>
    <property type="match status" value="1"/>
</dbReference>
<dbReference type="Proteomes" id="UP000836597">
    <property type="component" value="Chromosome"/>
</dbReference>
<comment type="similarity">
    <text evidence="8 9">Belongs to the TrpA family.</text>
</comment>
<dbReference type="GO" id="GO:0005829">
    <property type="term" value="C:cytosol"/>
    <property type="evidence" value="ECO:0007669"/>
    <property type="project" value="TreeGrafter"/>
</dbReference>
<keyword evidence="12" id="KW-1185">Reference proteome</keyword>
<dbReference type="KEGG" id="aacx:DEACI_2714"/>
<evidence type="ECO:0000313" key="12">
    <source>
        <dbReference type="Proteomes" id="UP001071230"/>
    </source>
</evidence>
<evidence type="ECO:0000256" key="7">
    <source>
        <dbReference type="ARBA" id="ARBA00049047"/>
    </source>
</evidence>
<dbReference type="PANTHER" id="PTHR43406">
    <property type="entry name" value="TRYPTOPHAN SYNTHASE, ALPHA CHAIN"/>
    <property type="match status" value="1"/>
</dbReference>